<organism evidence="5 6">
    <name type="scientific">Exophiala mesophila</name>
    <name type="common">Black yeast-like fungus</name>
    <dbReference type="NCBI Taxonomy" id="212818"/>
    <lineage>
        <taxon>Eukaryota</taxon>
        <taxon>Fungi</taxon>
        <taxon>Dikarya</taxon>
        <taxon>Ascomycota</taxon>
        <taxon>Pezizomycotina</taxon>
        <taxon>Eurotiomycetes</taxon>
        <taxon>Chaetothyriomycetidae</taxon>
        <taxon>Chaetothyriales</taxon>
        <taxon>Herpotrichiellaceae</taxon>
        <taxon>Exophiala</taxon>
    </lineage>
</organism>
<sequence>MTPKFDTVLDKTPISWKKLMALRETGKDTFESLTPAWPPAPFKRTFGGHVYAQAVYAASKTISPGFFVHQVTGYFILPGEVDTPFIYRIRRVRDGGVYSLRTVDVYQETEVGGWGKSPCFIATVSFKRPENNSRKFIEFSHQHVPRDHIPTTYHSVLDGKEPEDHPLAPGADALWWEIEERDAWEKVAAAFPGVETRKVNMRAYNPVVPVGGGPDGQGTSRWRQLILYRIILDKPNNPSSDSSSPPEPVDLNLHAAAHLYASDRNSLFMIQHAAGYQNVRTSMASLSHTVVFHGVADTMRMTDDQGNPKCYLWDYYAGRVIATTIQDGMVRFPIKPPKHSLNIPVAVELGVEEASAVLDVVEVEIDVDVDSLELVVEESDVAVAVEDCVPDDIDDEAIEDMVLDTWLDIVWEPFVLEAALAVEAELVRVVIVVVDVAPHRKVTPLPSKNIPNSDDESAESRVQAC</sequence>
<name>A0A438NEQ5_EXOME</name>
<evidence type="ECO:0000313" key="5">
    <source>
        <dbReference type="EMBL" id="RVX74215.1"/>
    </source>
</evidence>
<accession>A0A438NEQ5</accession>
<dbReference type="GO" id="GO:0005782">
    <property type="term" value="C:peroxisomal matrix"/>
    <property type="evidence" value="ECO:0007669"/>
    <property type="project" value="TreeGrafter"/>
</dbReference>
<evidence type="ECO:0000256" key="1">
    <source>
        <dbReference type="ARBA" id="ARBA00006538"/>
    </source>
</evidence>
<dbReference type="GO" id="GO:0009062">
    <property type="term" value="P:fatty acid catabolic process"/>
    <property type="evidence" value="ECO:0007669"/>
    <property type="project" value="TreeGrafter"/>
</dbReference>
<dbReference type="GO" id="GO:0006637">
    <property type="term" value="P:acyl-CoA metabolic process"/>
    <property type="evidence" value="ECO:0007669"/>
    <property type="project" value="InterPro"/>
</dbReference>
<keyword evidence="2" id="KW-0378">Hydrolase</keyword>
<feature type="region of interest" description="Disordered" evidence="3">
    <location>
        <begin position="444"/>
        <end position="465"/>
    </location>
</feature>
<dbReference type="InterPro" id="IPR042171">
    <property type="entry name" value="Acyl-CoA_hotdog"/>
</dbReference>
<dbReference type="GO" id="GO:0047617">
    <property type="term" value="F:fatty acyl-CoA hydrolase activity"/>
    <property type="evidence" value="ECO:0007669"/>
    <property type="project" value="InterPro"/>
</dbReference>
<dbReference type="OrthoDB" id="68328at2759"/>
<dbReference type="InterPro" id="IPR049449">
    <property type="entry name" value="TesB_ACOT8-like_N"/>
</dbReference>
<feature type="domain" description="Acyl-CoA thioesterase-like N-terminal HotDog" evidence="4">
    <location>
        <begin position="37"/>
        <end position="126"/>
    </location>
</feature>
<dbReference type="VEuPathDB" id="FungiDB:PV10_04805"/>
<dbReference type="Pfam" id="PF13622">
    <property type="entry name" value="4HBT_3"/>
    <property type="match status" value="1"/>
</dbReference>
<comment type="caution">
    <text evidence="5">The sequence shown here is derived from an EMBL/GenBank/DDBJ whole genome shotgun (WGS) entry which is preliminary data.</text>
</comment>
<dbReference type="AlphaFoldDB" id="A0A438NEQ5"/>
<dbReference type="PANTHER" id="PTHR11066:SF64">
    <property type="entry name" value="ACYL-COA THIOESTERASE (AFU_ORTHOLOGUE AFUA_1G12060)"/>
    <property type="match status" value="1"/>
</dbReference>
<dbReference type="Gene3D" id="2.40.160.210">
    <property type="entry name" value="Acyl-CoA thioesterase, double hotdog domain"/>
    <property type="match status" value="1"/>
</dbReference>
<evidence type="ECO:0000259" key="4">
    <source>
        <dbReference type="Pfam" id="PF13622"/>
    </source>
</evidence>
<gene>
    <name evidence="5" type="ORF">B0A52_02047</name>
</gene>
<evidence type="ECO:0000313" key="6">
    <source>
        <dbReference type="Proteomes" id="UP000288859"/>
    </source>
</evidence>
<protein>
    <recommendedName>
        <fullName evidence="4">Acyl-CoA thioesterase-like N-terminal HotDog domain-containing protein</fullName>
    </recommendedName>
</protein>
<comment type="similarity">
    <text evidence="1">Belongs to the C/M/P thioester hydrolase family.</text>
</comment>
<dbReference type="PANTHER" id="PTHR11066">
    <property type="entry name" value="ACYL-COA THIOESTERASE"/>
    <property type="match status" value="1"/>
</dbReference>
<evidence type="ECO:0000256" key="2">
    <source>
        <dbReference type="ARBA" id="ARBA00022801"/>
    </source>
</evidence>
<reference evidence="5 6" key="1">
    <citation type="submission" date="2017-03" db="EMBL/GenBank/DDBJ databases">
        <title>Genomes of endolithic fungi from Antarctica.</title>
        <authorList>
            <person name="Coleine C."/>
            <person name="Masonjones S."/>
            <person name="Stajich J.E."/>
        </authorList>
    </citation>
    <scope>NUCLEOTIDE SEQUENCE [LARGE SCALE GENOMIC DNA]</scope>
    <source>
        <strain evidence="5 6">CCFEE 6314</strain>
    </source>
</reference>
<dbReference type="InterPro" id="IPR029069">
    <property type="entry name" value="HotDog_dom_sf"/>
</dbReference>
<dbReference type="InterPro" id="IPR003703">
    <property type="entry name" value="Acyl_CoA_thio"/>
</dbReference>
<evidence type="ECO:0000256" key="3">
    <source>
        <dbReference type="SAM" id="MobiDB-lite"/>
    </source>
</evidence>
<dbReference type="SUPFAM" id="SSF54637">
    <property type="entry name" value="Thioesterase/thiol ester dehydrase-isomerase"/>
    <property type="match status" value="2"/>
</dbReference>
<dbReference type="CDD" id="cd03445">
    <property type="entry name" value="Thioesterase_II_repeat2"/>
    <property type="match status" value="1"/>
</dbReference>
<proteinExistence type="inferred from homology"/>
<dbReference type="Proteomes" id="UP000288859">
    <property type="component" value="Unassembled WGS sequence"/>
</dbReference>
<dbReference type="EMBL" id="NAJM01000005">
    <property type="protein sequence ID" value="RVX74215.1"/>
    <property type="molecule type" value="Genomic_DNA"/>
</dbReference>